<evidence type="ECO:0000313" key="4">
    <source>
        <dbReference type="Proteomes" id="UP000093514"/>
    </source>
</evidence>
<keyword evidence="4" id="KW-1185">Reference proteome</keyword>
<dbReference type="Gene3D" id="3.40.960.10">
    <property type="entry name" value="VSR Endonuclease"/>
    <property type="match status" value="1"/>
</dbReference>
<feature type="region of interest" description="Disordered" evidence="1">
    <location>
        <begin position="1"/>
        <end position="20"/>
    </location>
</feature>
<dbReference type="PANTHER" id="PTHR38590">
    <property type="entry name" value="BLL0828 PROTEIN"/>
    <property type="match status" value="1"/>
</dbReference>
<dbReference type="Proteomes" id="UP000093514">
    <property type="component" value="Unassembled WGS sequence"/>
</dbReference>
<dbReference type="CDD" id="cd01038">
    <property type="entry name" value="Endonuclease_DUF559"/>
    <property type="match status" value="1"/>
</dbReference>
<evidence type="ECO:0000256" key="1">
    <source>
        <dbReference type="SAM" id="MobiDB-lite"/>
    </source>
</evidence>
<dbReference type="SUPFAM" id="SSF52980">
    <property type="entry name" value="Restriction endonuclease-like"/>
    <property type="match status" value="1"/>
</dbReference>
<evidence type="ECO:0000259" key="2">
    <source>
        <dbReference type="Pfam" id="PF04480"/>
    </source>
</evidence>
<organism evidence="3 4">
    <name type="scientific">Orenia metallireducens</name>
    <dbReference type="NCBI Taxonomy" id="1413210"/>
    <lineage>
        <taxon>Bacteria</taxon>
        <taxon>Bacillati</taxon>
        <taxon>Bacillota</taxon>
        <taxon>Clostridia</taxon>
        <taxon>Halanaerobiales</taxon>
        <taxon>Halobacteroidaceae</taxon>
        <taxon>Orenia</taxon>
    </lineage>
</organism>
<dbReference type="Pfam" id="PF04480">
    <property type="entry name" value="DUF559"/>
    <property type="match status" value="1"/>
</dbReference>
<dbReference type="AlphaFoldDB" id="A0A1C0AB49"/>
<reference evidence="3 4" key="2">
    <citation type="submission" date="2016-08" db="EMBL/GenBank/DDBJ databases">
        <title>Orenia metallireducens sp. nov. strain Z6, a Novel Metal-reducing Firmicute from the Deep Subsurface.</title>
        <authorList>
            <person name="Maxim B.I."/>
            <person name="Kenneth K."/>
            <person name="Flynn T.M."/>
            <person name="Oloughlin E.J."/>
            <person name="Locke R.A."/>
            <person name="Weber J.R."/>
            <person name="Egan S.M."/>
            <person name="Mackie R.I."/>
            <person name="Cann I.K."/>
        </authorList>
    </citation>
    <scope>NUCLEOTIDE SEQUENCE [LARGE SCALE GENOMIC DNA]</scope>
    <source>
        <strain evidence="3 4">Z6</strain>
    </source>
</reference>
<dbReference type="InterPro" id="IPR011335">
    <property type="entry name" value="Restrct_endonuc-II-like"/>
</dbReference>
<reference evidence="4" key="1">
    <citation type="submission" date="2016-07" db="EMBL/GenBank/DDBJ databases">
        <authorList>
            <person name="Florea S."/>
            <person name="Webb J.S."/>
            <person name="Jaromczyk J."/>
            <person name="Schardl C.L."/>
        </authorList>
    </citation>
    <scope>NUCLEOTIDE SEQUENCE [LARGE SCALE GENOMIC DNA]</scope>
    <source>
        <strain evidence="4">Z6</strain>
    </source>
</reference>
<dbReference type="OrthoDB" id="9798754at2"/>
<dbReference type="InterPro" id="IPR007569">
    <property type="entry name" value="DUF559"/>
</dbReference>
<accession>A0A1C0AB49</accession>
<proteinExistence type="predicted"/>
<dbReference type="EMBL" id="LWDV01000007">
    <property type="protein sequence ID" value="OCL27590.1"/>
    <property type="molecule type" value="Genomic_DNA"/>
</dbReference>
<comment type="caution">
    <text evidence="3">The sequence shown here is derived from an EMBL/GenBank/DDBJ whole genome shotgun (WGS) entry which is preliminary data.</text>
</comment>
<dbReference type="InterPro" id="IPR047216">
    <property type="entry name" value="Endonuclease_DUF559_bact"/>
</dbReference>
<gene>
    <name evidence="3" type="ORF">U472_03285</name>
</gene>
<evidence type="ECO:0000313" key="3">
    <source>
        <dbReference type="EMBL" id="OCL27590.1"/>
    </source>
</evidence>
<dbReference type="PANTHER" id="PTHR38590:SF1">
    <property type="entry name" value="BLL0828 PROTEIN"/>
    <property type="match status" value="1"/>
</dbReference>
<protein>
    <recommendedName>
        <fullName evidence="2">DUF559 domain-containing protein</fullName>
    </recommendedName>
</protein>
<name>A0A1C0AB49_9FIRM</name>
<feature type="domain" description="DUF559" evidence="2">
    <location>
        <begin position="10"/>
        <end position="116"/>
    </location>
</feature>
<feature type="compositionally biased region" description="Basic residues" evidence="1">
    <location>
        <begin position="7"/>
        <end position="18"/>
    </location>
</feature>
<sequence length="122" mass="14951">MTDRIFNKNKTKEKRRSLRQKETEAEKITWNRLRGRKFMELKFRRQYSIGEYIVDFYCPELNLVVEIDGLIHFRKENREYDKVRTEFINSLGIKVVRFRNKEVLEDIDTVLAKLKDYISDKR</sequence>
<dbReference type="RefSeq" id="WP_068715484.1">
    <property type="nucleotide sequence ID" value="NZ_LWDV01000007.1"/>
</dbReference>